<dbReference type="InterPro" id="IPR037024">
    <property type="entry name" value="NiFe_Hase_small_N_sf"/>
</dbReference>
<comment type="caution">
    <text evidence="5">The sequence shown here is derived from an EMBL/GenBank/DDBJ whole genome shotgun (WGS) entry which is preliminary data.</text>
</comment>
<dbReference type="RefSeq" id="WP_110143051.1">
    <property type="nucleotide sequence ID" value="NZ_QHJG01000021.1"/>
</dbReference>
<gene>
    <name evidence="5" type="ORF">DGG96_12785</name>
    <name evidence="6" type="ORF">ELY20_03425</name>
</gene>
<evidence type="ECO:0000313" key="5">
    <source>
        <dbReference type="EMBL" id="PWY55057.1"/>
    </source>
</evidence>
<reference evidence="5 7" key="1">
    <citation type="submission" date="2018-05" db="EMBL/GenBank/DDBJ databases">
        <title>Legionella qingyii sp.nov., whole genome shotgun sequence.</title>
        <authorList>
            <person name="Wu H."/>
            <person name="Zhu Q."/>
            <person name="Hu C."/>
        </authorList>
    </citation>
    <scope>NUCLEOTIDE SEQUENCE [LARGE SCALE GENOMIC DNA]</scope>
    <source>
        <strain evidence="5 7">HEB18</strain>
    </source>
</reference>
<protein>
    <submittedName>
        <fullName evidence="5">Sulfhydrogenase subunit delta</fullName>
    </submittedName>
</protein>
<keyword evidence="2" id="KW-0560">Oxidoreductase</keyword>
<evidence type="ECO:0000259" key="4">
    <source>
        <dbReference type="Pfam" id="PF01058"/>
    </source>
</evidence>
<dbReference type="EMBL" id="RZGX01000003">
    <property type="protein sequence ID" value="RUR25517.1"/>
    <property type="molecule type" value="Genomic_DNA"/>
</dbReference>
<keyword evidence="8" id="KW-1185">Reference proteome</keyword>
<dbReference type="InterPro" id="IPR006137">
    <property type="entry name" value="NADH_UbQ_OxRdtase-like_20kDa"/>
</dbReference>
<comment type="cofactor">
    <cofactor evidence="1">
        <name>[3Fe-4S] cluster</name>
        <dbReference type="ChEBI" id="CHEBI:21137"/>
    </cofactor>
</comment>
<evidence type="ECO:0000313" key="8">
    <source>
        <dbReference type="Proteomes" id="UP000287374"/>
    </source>
</evidence>
<feature type="domain" description="NADH:ubiquinone oxidoreductase-like 20kDa subunit" evidence="4">
    <location>
        <begin position="13"/>
        <end position="148"/>
    </location>
</feature>
<dbReference type="Gene3D" id="3.40.50.700">
    <property type="entry name" value="NADH:ubiquinone oxidoreductase-like, 20kDa subunit"/>
    <property type="match status" value="1"/>
</dbReference>
<dbReference type="Proteomes" id="UP000287374">
    <property type="component" value="Unassembled WGS sequence"/>
</dbReference>
<evidence type="ECO:0000313" key="7">
    <source>
        <dbReference type="Proteomes" id="UP000247152"/>
    </source>
</evidence>
<dbReference type="InterPro" id="IPR051349">
    <property type="entry name" value="Hydrogenase_assoc-protein"/>
</dbReference>
<dbReference type="EMBL" id="QHJG01000021">
    <property type="protein sequence ID" value="PWY55057.1"/>
    <property type="molecule type" value="Genomic_DNA"/>
</dbReference>
<dbReference type="Pfam" id="PF01058">
    <property type="entry name" value="Oxidored_q6"/>
    <property type="match status" value="1"/>
</dbReference>
<dbReference type="GO" id="GO:0051538">
    <property type="term" value="F:3 iron, 4 sulfur cluster binding"/>
    <property type="evidence" value="ECO:0007669"/>
    <property type="project" value="UniProtKB-KW"/>
</dbReference>
<keyword evidence="3" id="KW-0408">Iron</keyword>
<dbReference type="GO" id="GO:0016491">
    <property type="term" value="F:oxidoreductase activity"/>
    <property type="evidence" value="ECO:0007669"/>
    <property type="project" value="UniProtKB-KW"/>
</dbReference>
<dbReference type="Proteomes" id="UP000247152">
    <property type="component" value="Unassembled WGS sequence"/>
</dbReference>
<name>A0A317U2M4_9GAMM</name>
<dbReference type="AlphaFoldDB" id="A0A317U2M4"/>
<proteinExistence type="predicted"/>
<evidence type="ECO:0000256" key="3">
    <source>
        <dbReference type="ARBA" id="ARBA00023291"/>
    </source>
</evidence>
<dbReference type="PANTHER" id="PTHR42845">
    <property type="entry name" value="COENZYME F420-REDUCING HYDROGENASE, GAMMA SUBUNIT"/>
    <property type="match status" value="1"/>
</dbReference>
<accession>A0A317U2M4</accession>
<evidence type="ECO:0000313" key="6">
    <source>
        <dbReference type="EMBL" id="RUR25517.1"/>
    </source>
</evidence>
<keyword evidence="3" id="KW-0479">Metal-binding</keyword>
<dbReference type="PANTHER" id="PTHR42845:SF2">
    <property type="entry name" value="F420-NON-REDUCING HYDROGENASE VHU SUBUNIT G"/>
    <property type="match status" value="1"/>
</dbReference>
<dbReference type="SUPFAM" id="SSF56770">
    <property type="entry name" value="HydA/Nqo6-like"/>
    <property type="match status" value="1"/>
</dbReference>
<keyword evidence="3" id="KW-0003">3Fe-4S</keyword>
<sequence length="261" mass="28590">MKPRVAVHKFTSCDGCQLAFLNSGEALLTLSDLVDMVHFSEAGAVELDAQVDIAFVEGSISTPDEEQRIKKIRENSKFIITIGACATAGGVQALRHFANTKEWVSSIYASPEYIHSLSTSTPIASHVKVDWELWGCPVNSNQVLEAIRFLLSNATPRIKQDSECMECKRKGNICVLVTQKQPCMGPVTKLGCGSLCPTVGRGCYACYGPKENSNPQSLGKWFEQLGLTREAIAQKFLHINNQAPVFNKAGTYFKGIKISNE</sequence>
<evidence type="ECO:0000256" key="2">
    <source>
        <dbReference type="ARBA" id="ARBA00023002"/>
    </source>
</evidence>
<evidence type="ECO:0000256" key="1">
    <source>
        <dbReference type="ARBA" id="ARBA00001927"/>
    </source>
</evidence>
<keyword evidence="3" id="KW-0411">Iron-sulfur</keyword>
<dbReference type="OrthoDB" id="9787729at2"/>
<reference evidence="6 8" key="2">
    <citation type="submission" date="2018-12" db="EMBL/GenBank/DDBJ databases">
        <title>Legionella sp,whole genome shotgun sequence.</title>
        <authorList>
            <person name="Wu H."/>
        </authorList>
    </citation>
    <scope>NUCLEOTIDE SEQUENCE [LARGE SCALE GENOMIC DNA]</scope>
    <source>
        <strain evidence="8">km489</strain>
        <strain evidence="6">Km489</strain>
    </source>
</reference>
<organism evidence="5 7">
    <name type="scientific">Legionella qingyii</name>
    <dbReference type="NCBI Taxonomy" id="2184757"/>
    <lineage>
        <taxon>Bacteria</taxon>
        <taxon>Pseudomonadati</taxon>
        <taxon>Pseudomonadota</taxon>
        <taxon>Gammaproteobacteria</taxon>
        <taxon>Legionellales</taxon>
        <taxon>Legionellaceae</taxon>
        <taxon>Legionella</taxon>
    </lineage>
</organism>